<dbReference type="AlphaFoldDB" id="A0A834NV05"/>
<accession>A0A834NV05</accession>
<dbReference type="Gene3D" id="3.10.10.10">
    <property type="entry name" value="HIV Type 1 Reverse Transcriptase, subunit A, domain 1"/>
    <property type="match status" value="1"/>
</dbReference>
<dbReference type="GO" id="GO:0071897">
    <property type="term" value="P:DNA biosynthetic process"/>
    <property type="evidence" value="ECO:0007669"/>
    <property type="project" value="UniProtKB-ARBA"/>
</dbReference>
<proteinExistence type="predicted"/>
<sequence>MSGQIIMIKSRNTVAGEKACVECVIQHKMNDGSLIVKVSNSLVLSYYERQELTNMIDELKLVDVIKDRTSPFVSSLLLVKKRSEKIHICVDYRSLNKDNKR</sequence>
<evidence type="ECO:0000313" key="2">
    <source>
        <dbReference type="Proteomes" id="UP000617340"/>
    </source>
</evidence>
<keyword evidence="2" id="KW-1185">Reference proteome</keyword>
<dbReference type="SUPFAM" id="SSF56672">
    <property type="entry name" value="DNA/RNA polymerases"/>
    <property type="match status" value="1"/>
</dbReference>
<gene>
    <name evidence="1" type="ORF">HZH68_001105</name>
</gene>
<dbReference type="InterPro" id="IPR043502">
    <property type="entry name" value="DNA/RNA_pol_sf"/>
</dbReference>
<organism evidence="1 2">
    <name type="scientific">Vespula germanica</name>
    <name type="common">German yellow jacket</name>
    <name type="synonym">Paravespula germanica</name>
    <dbReference type="NCBI Taxonomy" id="30212"/>
    <lineage>
        <taxon>Eukaryota</taxon>
        <taxon>Metazoa</taxon>
        <taxon>Ecdysozoa</taxon>
        <taxon>Arthropoda</taxon>
        <taxon>Hexapoda</taxon>
        <taxon>Insecta</taxon>
        <taxon>Pterygota</taxon>
        <taxon>Neoptera</taxon>
        <taxon>Endopterygota</taxon>
        <taxon>Hymenoptera</taxon>
        <taxon>Apocrita</taxon>
        <taxon>Aculeata</taxon>
        <taxon>Vespoidea</taxon>
        <taxon>Vespidae</taxon>
        <taxon>Vespinae</taxon>
        <taxon>Vespula</taxon>
    </lineage>
</organism>
<dbReference type="Proteomes" id="UP000617340">
    <property type="component" value="Unassembled WGS sequence"/>
</dbReference>
<name>A0A834NV05_VESGE</name>
<reference evidence="1" key="1">
    <citation type="journal article" date="2020" name="G3 (Bethesda)">
        <title>High-Quality Assemblies for Three Invasive Social Wasps from the &lt;i&gt;Vespula&lt;/i&gt; Genus.</title>
        <authorList>
            <person name="Harrop T.W.R."/>
            <person name="Guhlin J."/>
            <person name="McLaughlin G.M."/>
            <person name="Permina E."/>
            <person name="Stockwell P."/>
            <person name="Gilligan J."/>
            <person name="Le Lec M.F."/>
            <person name="Gruber M.A.M."/>
            <person name="Quinn O."/>
            <person name="Lovegrove M."/>
            <person name="Duncan E.J."/>
            <person name="Remnant E.J."/>
            <person name="Van Eeckhoven J."/>
            <person name="Graham B."/>
            <person name="Knapp R.A."/>
            <person name="Langford K.W."/>
            <person name="Kronenberg Z."/>
            <person name="Press M.O."/>
            <person name="Eacker S.M."/>
            <person name="Wilson-Rankin E.E."/>
            <person name="Purcell J."/>
            <person name="Lester P.J."/>
            <person name="Dearden P.K."/>
        </authorList>
    </citation>
    <scope>NUCLEOTIDE SEQUENCE</scope>
    <source>
        <strain evidence="1">Linc-1</strain>
    </source>
</reference>
<protein>
    <recommendedName>
        <fullName evidence="3">Reverse transcriptase</fullName>
    </recommendedName>
</protein>
<evidence type="ECO:0008006" key="3">
    <source>
        <dbReference type="Google" id="ProtNLM"/>
    </source>
</evidence>
<dbReference type="EMBL" id="JACSDZ010000001">
    <property type="protein sequence ID" value="KAF7418452.1"/>
    <property type="molecule type" value="Genomic_DNA"/>
</dbReference>
<comment type="caution">
    <text evidence="1">The sequence shown here is derived from an EMBL/GenBank/DDBJ whole genome shotgun (WGS) entry which is preliminary data.</text>
</comment>
<evidence type="ECO:0000313" key="1">
    <source>
        <dbReference type="EMBL" id="KAF7418452.1"/>
    </source>
</evidence>